<evidence type="ECO:0000313" key="3">
    <source>
        <dbReference type="Proteomes" id="UP000827986"/>
    </source>
</evidence>
<protein>
    <submittedName>
        <fullName evidence="2">Uncharacterized protein</fullName>
    </submittedName>
</protein>
<dbReference type="AlphaFoldDB" id="A0A9D3WPC2"/>
<reference evidence="2" key="1">
    <citation type="submission" date="2021-09" db="EMBL/GenBank/DDBJ databases">
        <title>The genome of Mauremys mutica provides insights into the evolution of semi-aquatic lifestyle.</title>
        <authorList>
            <person name="Gong S."/>
            <person name="Gao Y."/>
        </authorList>
    </citation>
    <scope>NUCLEOTIDE SEQUENCE</scope>
    <source>
        <strain evidence="2">MM-2020</strain>
        <tissue evidence="2">Muscle</tissue>
    </source>
</reference>
<sequence>MLHLNFTEMTLEAQPTSLLLVAERLRRVRKHPRRTKEDFMHEVMMHSADEKKELKEWRDSEKRERKENMAHQKEATEQLLTVMECQADMLQSSSVDSQYPLHSIPIPLQFGPAEVQHLLHRTPKEK</sequence>
<keyword evidence="3" id="KW-1185">Reference proteome</keyword>
<feature type="region of interest" description="Disordered" evidence="1">
    <location>
        <begin position="46"/>
        <end position="73"/>
    </location>
</feature>
<evidence type="ECO:0000256" key="1">
    <source>
        <dbReference type="SAM" id="MobiDB-lite"/>
    </source>
</evidence>
<dbReference type="Proteomes" id="UP000827986">
    <property type="component" value="Unassembled WGS sequence"/>
</dbReference>
<dbReference type="EMBL" id="JAHDVG010000593">
    <property type="protein sequence ID" value="KAH1164612.1"/>
    <property type="molecule type" value="Genomic_DNA"/>
</dbReference>
<evidence type="ECO:0000313" key="2">
    <source>
        <dbReference type="EMBL" id="KAH1164612.1"/>
    </source>
</evidence>
<comment type="caution">
    <text evidence="2">The sequence shown here is derived from an EMBL/GenBank/DDBJ whole genome shotgun (WGS) entry which is preliminary data.</text>
</comment>
<proteinExistence type="predicted"/>
<feature type="non-terminal residue" evidence="2">
    <location>
        <position position="1"/>
    </location>
</feature>
<organism evidence="2 3">
    <name type="scientific">Mauremys mutica</name>
    <name type="common">yellowpond turtle</name>
    <dbReference type="NCBI Taxonomy" id="74926"/>
    <lineage>
        <taxon>Eukaryota</taxon>
        <taxon>Metazoa</taxon>
        <taxon>Chordata</taxon>
        <taxon>Craniata</taxon>
        <taxon>Vertebrata</taxon>
        <taxon>Euteleostomi</taxon>
        <taxon>Archelosauria</taxon>
        <taxon>Testudinata</taxon>
        <taxon>Testudines</taxon>
        <taxon>Cryptodira</taxon>
        <taxon>Durocryptodira</taxon>
        <taxon>Testudinoidea</taxon>
        <taxon>Geoemydidae</taxon>
        <taxon>Geoemydinae</taxon>
        <taxon>Mauremys</taxon>
    </lineage>
</organism>
<gene>
    <name evidence="2" type="ORF">KIL84_004972</name>
</gene>
<accession>A0A9D3WPC2</accession>
<name>A0A9D3WPC2_9SAUR</name>